<evidence type="ECO:0000313" key="3">
    <source>
        <dbReference type="EMBL" id="KAK7305588.1"/>
    </source>
</evidence>
<evidence type="ECO:0000256" key="1">
    <source>
        <dbReference type="SAM" id="MobiDB-lite"/>
    </source>
</evidence>
<dbReference type="Pfam" id="PF01253">
    <property type="entry name" value="SUI1"/>
    <property type="match status" value="1"/>
</dbReference>
<dbReference type="GO" id="GO:0003743">
    <property type="term" value="F:translation initiation factor activity"/>
    <property type="evidence" value="ECO:0007669"/>
    <property type="project" value="InterPro"/>
</dbReference>
<sequence length="312" mass="35220">MERKDPRARIEMDPNGKVVMNMVGCDVNLIHSSSTNESFNNKGSGKQSFDSADILSNSRNRRLSNEEEDFTSVPRRRSRKHLSHPESSRNNMIVDNRFFHDREIKGVARDYYPPPLRTISTEHGPIPSTTNGWAGRGPVPLTHNIGPRRSPVPLAPISGPGYSPVRSTPNGRPGQWPVLLPLIVSHRPCNNPQHPLPPNPAPRFDSWDSSSSSDSSSSDSDDEAEQYFHLYLTHRAGRQCATIIQGFKAAYNFPKILQDLKLELCCEGYIYWDQYFGKVIKLYGDHMKGVSNFLVRKGLVRMGNIVFHIRNL</sequence>
<feature type="domain" description="SUI1" evidence="2">
    <location>
        <begin position="228"/>
        <end position="298"/>
    </location>
</feature>
<dbReference type="EMBL" id="JAYMYQ010000011">
    <property type="protein sequence ID" value="KAK7305588.1"/>
    <property type="molecule type" value="Genomic_DNA"/>
</dbReference>
<feature type="compositionally biased region" description="Low complexity" evidence="1">
    <location>
        <begin position="207"/>
        <end position="218"/>
    </location>
</feature>
<feature type="region of interest" description="Disordered" evidence="1">
    <location>
        <begin position="36"/>
        <end position="89"/>
    </location>
</feature>
<feature type="compositionally biased region" description="Polar residues" evidence="1">
    <location>
        <begin position="36"/>
        <end position="58"/>
    </location>
</feature>
<evidence type="ECO:0000313" key="4">
    <source>
        <dbReference type="Proteomes" id="UP001367508"/>
    </source>
</evidence>
<accession>A0AAN9JUW3</accession>
<dbReference type="AlphaFoldDB" id="A0AAN9JUW3"/>
<gene>
    <name evidence="3" type="ORF">VNO77_43494</name>
</gene>
<dbReference type="SUPFAM" id="SSF55159">
    <property type="entry name" value="eIF1-like"/>
    <property type="match status" value="1"/>
</dbReference>
<evidence type="ECO:0000259" key="2">
    <source>
        <dbReference type="PROSITE" id="PS50296"/>
    </source>
</evidence>
<organism evidence="3 4">
    <name type="scientific">Canavalia gladiata</name>
    <name type="common">Sword bean</name>
    <name type="synonym">Dolichos gladiatus</name>
    <dbReference type="NCBI Taxonomy" id="3824"/>
    <lineage>
        <taxon>Eukaryota</taxon>
        <taxon>Viridiplantae</taxon>
        <taxon>Streptophyta</taxon>
        <taxon>Embryophyta</taxon>
        <taxon>Tracheophyta</taxon>
        <taxon>Spermatophyta</taxon>
        <taxon>Magnoliopsida</taxon>
        <taxon>eudicotyledons</taxon>
        <taxon>Gunneridae</taxon>
        <taxon>Pentapetalae</taxon>
        <taxon>rosids</taxon>
        <taxon>fabids</taxon>
        <taxon>Fabales</taxon>
        <taxon>Fabaceae</taxon>
        <taxon>Papilionoideae</taxon>
        <taxon>50 kb inversion clade</taxon>
        <taxon>NPAAA clade</taxon>
        <taxon>indigoferoid/millettioid clade</taxon>
        <taxon>Phaseoleae</taxon>
        <taxon>Canavalia</taxon>
    </lineage>
</organism>
<comment type="caution">
    <text evidence="3">The sequence shown here is derived from an EMBL/GenBank/DDBJ whole genome shotgun (WGS) entry which is preliminary data.</text>
</comment>
<feature type="region of interest" description="Disordered" evidence="1">
    <location>
        <begin position="189"/>
        <end position="221"/>
    </location>
</feature>
<dbReference type="PANTHER" id="PTHR10388">
    <property type="entry name" value="EUKARYOTIC TRANSLATION INITIATION FACTOR SUI1"/>
    <property type="match status" value="1"/>
</dbReference>
<feature type="region of interest" description="Disordered" evidence="1">
    <location>
        <begin position="116"/>
        <end position="171"/>
    </location>
</feature>
<proteinExistence type="predicted"/>
<reference evidence="3 4" key="1">
    <citation type="submission" date="2024-01" db="EMBL/GenBank/DDBJ databases">
        <title>The genomes of 5 underutilized Papilionoideae crops provide insights into root nodulation and disease resistanc.</title>
        <authorList>
            <person name="Jiang F."/>
        </authorList>
    </citation>
    <scope>NUCLEOTIDE SEQUENCE [LARGE SCALE GENOMIC DNA]</scope>
    <source>
        <strain evidence="3">LVBAO_FW01</strain>
        <tissue evidence="3">Leaves</tissue>
    </source>
</reference>
<dbReference type="PROSITE" id="PS50296">
    <property type="entry name" value="SUI1"/>
    <property type="match status" value="1"/>
</dbReference>
<dbReference type="Gene3D" id="3.30.780.10">
    <property type="entry name" value="SUI1-like domain"/>
    <property type="match status" value="1"/>
</dbReference>
<dbReference type="Proteomes" id="UP001367508">
    <property type="component" value="Unassembled WGS sequence"/>
</dbReference>
<protein>
    <recommendedName>
        <fullName evidence="2">SUI1 domain-containing protein</fullName>
    </recommendedName>
</protein>
<keyword evidence="4" id="KW-1185">Reference proteome</keyword>
<dbReference type="InterPro" id="IPR001950">
    <property type="entry name" value="SUI1"/>
</dbReference>
<dbReference type="InterPro" id="IPR036877">
    <property type="entry name" value="SUI1_dom_sf"/>
</dbReference>
<name>A0AAN9JUW3_CANGL</name>